<proteinExistence type="predicted"/>
<dbReference type="InterPro" id="IPR004843">
    <property type="entry name" value="Calcineurin-like_PHP"/>
</dbReference>
<dbReference type="EMBL" id="JBGBPQ010000012">
    <property type="protein sequence ID" value="KAL1514510.1"/>
    <property type="molecule type" value="Genomic_DNA"/>
</dbReference>
<dbReference type="Proteomes" id="UP001515480">
    <property type="component" value="Unassembled WGS sequence"/>
</dbReference>
<reference evidence="3 4" key="1">
    <citation type="journal article" date="2024" name="Science">
        <title>Giant polyketide synthase enzymes in the biosynthesis of giant marine polyether toxins.</title>
        <authorList>
            <person name="Fallon T.R."/>
            <person name="Shende V.V."/>
            <person name="Wierzbicki I.H."/>
            <person name="Pendleton A.L."/>
            <person name="Watervoot N.F."/>
            <person name="Auber R.P."/>
            <person name="Gonzalez D.J."/>
            <person name="Wisecaver J.H."/>
            <person name="Moore B.S."/>
        </authorList>
    </citation>
    <scope>NUCLEOTIDE SEQUENCE [LARGE SCALE GENOMIC DNA]</scope>
    <source>
        <strain evidence="3 4">12B1</strain>
    </source>
</reference>
<dbReference type="PANTHER" id="PTHR46546:SF4">
    <property type="entry name" value="SHEWANELLA-LIKE PROTEIN PHOSPHATASE 1"/>
    <property type="match status" value="1"/>
</dbReference>
<protein>
    <recommendedName>
        <fullName evidence="2">Calcineurin-like phosphoesterase domain-containing protein</fullName>
    </recommendedName>
</protein>
<dbReference type="PANTHER" id="PTHR46546">
    <property type="entry name" value="SHEWANELLA-LIKE PROTEIN PHOSPHATASE 1"/>
    <property type="match status" value="1"/>
</dbReference>
<evidence type="ECO:0000313" key="3">
    <source>
        <dbReference type="EMBL" id="KAL1514510.1"/>
    </source>
</evidence>
<accession>A0AB34J6Q0</accession>
<evidence type="ECO:0000256" key="1">
    <source>
        <dbReference type="SAM" id="MobiDB-lite"/>
    </source>
</evidence>
<keyword evidence="4" id="KW-1185">Reference proteome</keyword>
<dbReference type="InterPro" id="IPR029052">
    <property type="entry name" value="Metallo-depent_PP-like"/>
</dbReference>
<name>A0AB34J6Q0_PRYPA</name>
<evidence type="ECO:0000313" key="4">
    <source>
        <dbReference type="Proteomes" id="UP001515480"/>
    </source>
</evidence>
<feature type="domain" description="Calcineurin-like phosphoesterase" evidence="2">
    <location>
        <begin position="1"/>
        <end position="133"/>
    </location>
</feature>
<organism evidence="3 4">
    <name type="scientific">Prymnesium parvum</name>
    <name type="common">Toxic golden alga</name>
    <dbReference type="NCBI Taxonomy" id="97485"/>
    <lineage>
        <taxon>Eukaryota</taxon>
        <taxon>Haptista</taxon>
        <taxon>Haptophyta</taxon>
        <taxon>Prymnesiophyceae</taxon>
        <taxon>Prymnesiales</taxon>
        <taxon>Prymnesiaceae</taxon>
        <taxon>Prymnesium</taxon>
    </lineage>
</organism>
<evidence type="ECO:0000259" key="2">
    <source>
        <dbReference type="Pfam" id="PF00149"/>
    </source>
</evidence>
<gene>
    <name evidence="3" type="ORF">AB1Y20_003609</name>
</gene>
<dbReference type="GO" id="GO:0016787">
    <property type="term" value="F:hydrolase activity"/>
    <property type="evidence" value="ECO:0007669"/>
    <property type="project" value="InterPro"/>
</dbReference>
<feature type="region of interest" description="Disordered" evidence="1">
    <location>
        <begin position="372"/>
        <end position="392"/>
    </location>
</feature>
<dbReference type="AlphaFoldDB" id="A0AB34J6Q0"/>
<dbReference type="Gene3D" id="3.60.21.10">
    <property type="match status" value="1"/>
</dbReference>
<dbReference type="SUPFAM" id="SSF56300">
    <property type="entry name" value="Metallo-dependent phosphatases"/>
    <property type="match status" value="1"/>
</dbReference>
<sequence length="392" mass="43413">MAVWAIGDLHGDVDCSRYWVARTGLVRHLSNPPEEWEWADPASRLVFLGDYIDKGPSSRRVLEFVKRLTDRFPTQVTALMGNHEANLLLDRARPSGRRYLDYVYGVAHPRQYLEWLPPARRTENTTLALHALLDALLTVYSRGLYRSAAMTPRGERSIVRLIAPPLRSVVSDELEAWQAAYLHGVRKGSELGEWLARRPVTARVADTLFVHGGVPPSLATRERVEALEGEARGEAELEGTISELLEYRGLHQSCEEVAVVAARLNVSRVAVGHTPDDTVRIGCGGRLVALDSTLSRWFRASGNNFCRSVGAASSAADGGFRCPMVDARCQGQIVRWARADHVSEEGTAGRSDDWALPGSQWTVHVVDSDHVPAKEPEDAWPVDAEERALDEL</sequence>
<dbReference type="Pfam" id="PF00149">
    <property type="entry name" value="Metallophos"/>
    <property type="match status" value="1"/>
</dbReference>
<comment type="caution">
    <text evidence="3">The sequence shown here is derived from an EMBL/GenBank/DDBJ whole genome shotgun (WGS) entry which is preliminary data.</text>
</comment>